<feature type="transmembrane region" description="Helical" evidence="6">
    <location>
        <begin position="384"/>
        <end position="411"/>
    </location>
</feature>
<evidence type="ECO:0000256" key="4">
    <source>
        <dbReference type="ARBA" id="ARBA00022989"/>
    </source>
</evidence>
<feature type="transmembrane region" description="Helical" evidence="6">
    <location>
        <begin position="345"/>
        <end position="372"/>
    </location>
</feature>
<sequence>MENTIYSLIPPLLAILMVILTRRVLLSLGAGIVAAALLLAEFSLTKTFTIIWDAVKGIFVADGALNTWNVYIILFLLLLGVITAFVNISGGSRAFGEWAIKRVKTRAGAQIMTAILGIIIFIDDYFNALAVGQVSRPITDRHRISRAKLAYIIDSTSAPICVVSPISSWGAYIIGIVGTILATHQITEYSPFSAFIQMIPMNMYVWATIIIVFIVSIKGIEFGQMKKHEEKAIETGEVYDSTKDIPGELKNDLPVSDKGTVGDLIWPIIALVVGTVGSMLYTGYQAVGKFSLLAIFENTDVAASLLYGGLIGLIVSIIFFAIQVSKKGVEGKAFGTGLIEGVKSMLPAVYILLFAWVIVTLIDSLGTGAYLAGLVERSNLNTGFLPVILFIVAGIMAFSTGTSWGSFGILLPIAGEIAATTDVAILLPAMAAVLAGSVFGDHCSPISDTTIMSSTGAGSNHIDHVVTQLPYAITGAIIASVGFLLLGLTESTLISLAAVIIILILFAVFGKRKQVPSQSYSQ</sequence>
<protein>
    <submittedName>
        <fullName evidence="8">Na+/H+ antiporter NhaC</fullName>
    </submittedName>
</protein>
<dbReference type="Pfam" id="PF03553">
    <property type="entry name" value="Na_H_antiporter"/>
    <property type="match status" value="1"/>
</dbReference>
<dbReference type="PANTHER" id="PTHR43478">
    <property type="entry name" value="NA+/H+ ANTIPORTER-RELATED"/>
    <property type="match status" value="1"/>
</dbReference>
<dbReference type="Proteomes" id="UP001646157">
    <property type="component" value="Unassembled WGS sequence"/>
</dbReference>
<evidence type="ECO:0000313" key="8">
    <source>
        <dbReference type="EMBL" id="MBM7586202.1"/>
    </source>
</evidence>
<gene>
    <name evidence="8" type="ORF">JOC86_002744</name>
</gene>
<feature type="transmembrane region" description="Helical" evidence="6">
    <location>
        <begin position="305"/>
        <end position="325"/>
    </location>
</feature>
<evidence type="ECO:0000256" key="2">
    <source>
        <dbReference type="ARBA" id="ARBA00022475"/>
    </source>
</evidence>
<comment type="subcellular location">
    <subcellularLocation>
        <location evidence="1">Cell membrane</location>
        <topology evidence="1">Multi-pass membrane protein</topology>
    </subcellularLocation>
</comment>
<feature type="transmembrane region" description="Helical" evidence="6">
    <location>
        <begin position="264"/>
        <end position="284"/>
    </location>
</feature>
<keyword evidence="4 6" id="KW-1133">Transmembrane helix</keyword>
<feature type="domain" description="Na+/H+ antiporter NhaC-like C-terminal" evidence="7">
    <location>
        <begin position="160"/>
        <end position="487"/>
    </location>
</feature>
<feature type="transmembrane region" description="Helical" evidence="6">
    <location>
        <begin position="423"/>
        <end position="444"/>
    </location>
</feature>
<dbReference type="RefSeq" id="WP_205173312.1">
    <property type="nucleotide sequence ID" value="NZ_JAFBDZ010000002.1"/>
</dbReference>
<keyword evidence="2" id="KW-1003">Cell membrane</keyword>
<dbReference type="EMBL" id="JAFBDZ010000002">
    <property type="protein sequence ID" value="MBM7586202.1"/>
    <property type="molecule type" value="Genomic_DNA"/>
</dbReference>
<name>A0ABS2NEB5_9BACI</name>
<organism evidence="8 9">
    <name type="scientific">Rossellomorea pakistanensis</name>
    <dbReference type="NCBI Taxonomy" id="992288"/>
    <lineage>
        <taxon>Bacteria</taxon>
        <taxon>Bacillati</taxon>
        <taxon>Bacillota</taxon>
        <taxon>Bacilli</taxon>
        <taxon>Bacillales</taxon>
        <taxon>Bacillaceae</taxon>
        <taxon>Rossellomorea</taxon>
    </lineage>
</organism>
<dbReference type="InterPro" id="IPR018461">
    <property type="entry name" value="Na/H_Antiport_NhaC-like_C"/>
</dbReference>
<dbReference type="PANTHER" id="PTHR43478:SF1">
    <property type="entry name" value="NA+_H+ ANTIPORTER NHAC-LIKE C-TERMINAL DOMAIN-CONTAINING PROTEIN"/>
    <property type="match status" value="1"/>
</dbReference>
<feature type="transmembrane region" description="Helical" evidence="6">
    <location>
        <begin position="157"/>
        <end position="182"/>
    </location>
</feature>
<evidence type="ECO:0000256" key="3">
    <source>
        <dbReference type="ARBA" id="ARBA00022692"/>
    </source>
</evidence>
<keyword evidence="9" id="KW-1185">Reference proteome</keyword>
<reference evidence="8 9" key="1">
    <citation type="submission" date="2021-01" db="EMBL/GenBank/DDBJ databases">
        <title>Genomic Encyclopedia of Type Strains, Phase IV (KMG-IV): sequencing the most valuable type-strain genomes for metagenomic binning, comparative biology and taxonomic classification.</title>
        <authorList>
            <person name="Goeker M."/>
        </authorList>
    </citation>
    <scope>NUCLEOTIDE SEQUENCE [LARGE SCALE GENOMIC DNA]</scope>
    <source>
        <strain evidence="8 9">DSM 24834</strain>
    </source>
</reference>
<feature type="transmembrane region" description="Helical" evidence="6">
    <location>
        <begin position="68"/>
        <end position="86"/>
    </location>
</feature>
<comment type="caution">
    <text evidence="8">The sequence shown here is derived from an EMBL/GenBank/DDBJ whole genome shotgun (WGS) entry which is preliminary data.</text>
</comment>
<feature type="transmembrane region" description="Helical" evidence="6">
    <location>
        <begin position="12"/>
        <end position="39"/>
    </location>
</feature>
<keyword evidence="3 6" id="KW-0812">Transmembrane</keyword>
<accession>A0ABS2NEB5</accession>
<evidence type="ECO:0000256" key="5">
    <source>
        <dbReference type="ARBA" id="ARBA00023136"/>
    </source>
</evidence>
<keyword evidence="5 6" id="KW-0472">Membrane</keyword>
<evidence type="ECO:0000259" key="7">
    <source>
        <dbReference type="Pfam" id="PF03553"/>
    </source>
</evidence>
<proteinExistence type="predicted"/>
<feature type="transmembrane region" description="Helical" evidence="6">
    <location>
        <begin position="203"/>
        <end position="220"/>
    </location>
</feature>
<evidence type="ECO:0000256" key="6">
    <source>
        <dbReference type="SAM" id="Phobius"/>
    </source>
</evidence>
<feature type="transmembrane region" description="Helical" evidence="6">
    <location>
        <begin position="465"/>
        <end position="486"/>
    </location>
</feature>
<feature type="transmembrane region" description="Helical" evidence="6">
    <location>
        <begin position="492"/>
        <end position="510"/>
    </location>
</feature>
<evidence type="ECO:0000313" key="9">
    <source>
        <dbReference type="Proteomes" id="UP001646157"/>
    </source>
</evidence>
<evidence type="ECO:0000256" key="1">
    <source>
        <dbReference type="ARBA" id="ARBA00004651"/>
    </source>
</evidence>